<dbReference type="InterPro" id="IPR001242">
    <property type="entry name" value="Condensation_dom"/>
</dbReference>
<dbReference type="Gene3D" id="3.30.559.30">
    <property type="entry name" value="Nonribosomal peptide synthetase, condensation domain"/>
    <property type="match status" value="2"/>
</dbReference>
<dbReference type="Pfam" id="PF00550">
    <property type="entry name" value="PP-binding"/>
    <property type="match status" value="1"/>
</dbReference>
<feature type="region of interest" description="Disordered" evidence="2">
    <location>
        <begin position="548"/>
        <end position="577"/>
    </location>
</feature>
<name>A0A2I1RA99_9ACTN</name>
<dbReference type="CDD" id="cd05930">
    <property type="entry name" value="A_NRPS"/>
    <property type="match status" value="1"/>
</dbReference>
<dbReference type="InterPro" id="IPR045851">
    <property type="entry name" value="AMP-bd_C_sf"/>
</dbReference>
<sequence length="1427" mass="151042">MTVTRRGLWLSQLLHPEVSHVVAFGLTLSGPLDAEQLHRTAGAVLDHVGWCDVRLSPDRSPADGHPHPVQPAGSGLDPVACVDLSACADPAAESESRAQRFLDDPAGADLGLPLFRSELHVLAPDLHRWIARVHHVLTDGAGALRVMAHIAAVYAGTARPDEMPLADDLELEAEEERYRHSRRRGVDEQHWARRLDALEPSRLAGAVPRLTSSIVRVTHTLTGPRTASSAEFVAGFAGLCARLLDTPDVGLSLPVAARTSAARLRAVQPVSNVVPLRLAGIGDRGAGQALADVSSALVDALRHQRFHREDMLRNRKELNDFGAVVNLLPGFDPPAVDGLHWGLEVMRTGPISDVAVTLHPADQDGRQAVTWEAPGAVFDSDALATVARRFDRHLTATLLELDGGPSIPDDSVFVEGEWERFRCVSGPPTPPFTPTVSHLENHWTSDPEAIAIIDGEVSVSRREFARRVDRGTRLLVEAGVGAGDRVAVSIERSAASVVAFWSVLCAGGVWVPIGDPFAPEARTRDLLDRSGAKVGLCVPGAPRPGSIRWLDLEHSDPDSPVADSPETDSPEADRRPGLDCGPDDAAYLLFTSGSTGTPKGVVMTHRGLPALIAEIRQTYALTSGSRILHASSPTFDTGIVEMLCGVVCGATVVVAPNSTPGGDGLAHLIRRHRVTHLIVTPSVLDTLPVDLADDLVQVIIGGEPPSPRLVDRWAGRVRLRNAYGPTESRCSINISAPLSPGGAITVGTPMVAVGEAVLDRLGRPQPPGALGTLHCVGPQLADGYLDDPAATAEVFAKSAFSDDEIMYRTGDLAQWTEAGEVRVLGRRDSQVTLRGLRIELAEIDAALGRCTGVRSSATILRELPSGRTALVSFVVPQGTGTDVDAPGLRRAVAGVLPSYMVPALVVGIDALPRTGNNKLDVGQLADHPIPGRRSARGPVGSHETLLVRVVGEALGTDAVDLFAGFLEQGGDSLAVMRVVGLLTAAGHSEIGPDDILTAPDLETLAGRMVAPVYSDPASPREAGSDDDRPLTSAERTVERAPGHPHGQLVRVAWVPPATGRPTSTELRELLRTLAVRHPALRSIFPDTPAGPVQRALAGGADAAIDGAVQVVSESNPNPTRERLSALAEQMSATLDVRVAPPFSVRILSDADGDVEAAVAVFHHIAVDGQSLGTLAREADLIARGADIPAVHSISPTAPRADRGVDGASWQKLLGVPLEQSFTLDGVNPVSRTQSAAIRRRALVDADVYTRLQADASERGMTSFEAFGRSVSEALARLTGQDRVMAATAASTRPAGFEDTVGDFVISAMTPLVAREDARDSVERTRRCIGAATGPMEDVLDALGRPVVDGRLFPVPVLLGWVPTITRPSAGGHLYVFPPRITRWMLQIEGSPTAQGELQILVTGAASALAESRVEQVLAEVVACLRRA</sequence>
<comment type="caution">
    <text evidence="4">The sequence shown here is derived from an EMBL/GenBank/DDBJ whole genome shotgun (WGS) entry which is preliminary data.</text>
</comment>
<reference evidence="4 5" key="1">
    <citation type="submission" date="2017-12" db="EMBL/GenBank/DDBJ databases">
        <title>Phylogenetic diversity of female urinary microbiome.</title>
        <authorList>
            <person name="Thomas-White K."/>
            <person name="Wolfe A.J."/>
        </authorList>
    </citation>
    <scope>NUCLEOTIDE SEQUENCE [LARGE SCALE GENOMIC DNA]</scope>
    <source>
        <strain evidence="4 5">UMB0777</strain>
    </source>
</reference>
<dbReference type="EMBL" id="PKJC01000004">
    <property type="protein sequence ID" value="PKZ66015.1"/>
    <property type="molecule type" value="Genomic_DNA"/>
</dbReference>
<feature type="region of interest" description="Disordered" evidence="2">
    <location>
        <begin position="1012"/>
        <end position="1046"/>
    </location>
</feature>
<protein>
    <submittedName>
        <fullName evidence="4">Non-ribosomal peptide synthetase</fullName>
    </submittedName>
</protein>
<dbReference type="Gene3D" id="1.10.1200.10">
    <property type="entry name" value="ACP-like"/>
    <property type="match status" value="1"/>
</dbReference>
<accession>A0A2I1RA99</accession>
<dbReference type="InterPro" id="IPR020845">
    <property type="entry name" value="AMP-binding_CS"/>
</dbReference>
<gene>
    <name evidence="4" type="ORF">CYJ73_07650</name>
</gene>
<dbReference type="UniPathway" id="UPA00011"/>
<dbReference type="RefSeq" id="WP_101819662.1">
    <property type="nucleotide sequence ID" value="NZ_PKJC01000004.1"/>
</dbReference>
<dbReference type="InterPro" id="IPR009081">
    <property type="entry name" value="PP-bd_ACP"/>
</dbReference>
<feature type="compositionally biased region" description="Basic and acidic residues" evidence="2">
    <location>
        <begin position="1022"/>
        <end position="1041"/>
    </location>
</feature>
<dbReference type="Pfam" id="PF00668">
    <property type="entry name" value="Condensation"/>
    <property type="match status" value="2"/>
</dbReference>
<dbReference type="GO" id="GO:0031177">
    <property type="term" value="F:phosphopantetheine binding"/>
    <property type="evidence" value="ECO:0007669"/>
    <property type="project" value="TreeGrafter"/>
</dbReference>
<feature type="domain" description="Carrier" evidence="3">
    <location>
        <begin position="937"/>
        <end position="1012"/>
    </location>
</feature>
<dbReference type="SUPFAM" id="SSF56801">
    <property type="entry name" value="Acetyl-CoA synthetase-like"/>
    <property type="match status" value="1"/>
</dbReference>
<dbReference type="Gene3D" id="3.40.50.12780">
    <property type="entry name" value="N-terminal domain of ligase-like"/>
    <property type="match status" value="1"/>
</dbReference>
<dbReference type="InterPro" id="IPR036736">
    <property type="entry name" value="ACP-like_sf"/>
</dbReference>
<dbReference type="PANTHER" id="PTHR45527:SF1">
    <property type="entry name" value="FATTY ACID SYNTHASE"/>
    <property type="match status" value="1"/>
</dbReference>
<evidence type="ECO:0000256" key="1">
    <source>
        <dbReference type="ARBA" id="ARBA00001957"/>
    </source>
</evidence>
<dbReference type="GO" id="GO:0005737">
    <property type="term" value="C:cytoplasm"/>
    <property type="evidence" value="ECO:0007669"/>
    <property type="project" value="TreeGrafter"/>
</dbReference>
<dbReference type="GO" id="GO:0043041">
    <property type="term" value="P:amino acid activation for nonribosomal peptide biosynthetic process"/>
    <property type="evidence" value="ECO:0007669"/>
    <property type="project" value="TreeGrafter"/>
</dbReference>
<comment type="cofactor">
    <cofactor evidence="1">
        <name>pantetheine 4'-phosphate</name>
        <dbReference type="ChEBI" id="CHEBI:47942"/>
    </cofactor>
</comment>
<dbReference type="InterPro" id="IPR025110">
    <property type="entry name" value="AMP-bd_C"/>
</dbReference>
<evidence type="ECO:0000256" key="2">
    <source>
        <dbReference type="SAM" id="MobiDB-lite"/>
    </source>
</evidence>
<proteinExistence type="predicted"/>
<dbReference type="Pfam" id="PF00501">
    <property type="entry name" value="AMP-binding"/>
    <property type="match status" value="1"/>
</dbReference>
<dbReference type="InterPro" id="IPR023213">
    <property type="entry name" value="CAT-like_dom_sf"/>
</dbReference>
<dbReference type="STRING" id="2055.BCM27_21450"/>
<dbReference type="Gene3D" id="3.30.559.10">
    <property type="entry name" value="Chloramphenicol acetyltransferase-like domain"/>
    <property type="match status" value="2"/>
</dbReference>
<dbReference type="GO" id="GO:0003824">
    <property type="term" value="F:catalytic activity"/>
    <property type="evidence" value="ECO:0007669"/>
    <property type="project" value="InterPro"/>
</dbReference>
<dbReference type="Pfam" id="PF13193">
    <property type="entry name" value="AMP-binding_C"/>
    <property type="match status" value="1"/>
</dbReference>
<dbReference type="Proteomes" id="UP000234662">
    <property type="component" value="Unassembled WGS sequence"/>
</dbReference>
<dbReference type="InterPro" id="IPR000873">
    <property type="entry name" value="AMP-dep_synth/lig_dom"/>
</dbReference>
<dbReference type="SUPFAM" id="SSF47336">
    <property type="entry name" value="ACP-like"/>
    <property type="match status" value="1"/>
</dbReference>
<organism evidence="4 5">
    <name type="scientific">Gordonia terrae</name>
    <dbReference type="NCBI Taxonomy" id="2055"/>
    <lineage>
        <taxon>Bacteria</taxon>
        <taxon>Bacillati</taxon>
        <taxon>Actinomycetota</taxon>
        <taxon>Actinomycetes</taxon>
        <taxon>Mycobacteriales</taxon>
        <taxon>Gordoniaceae</taxon>
        <taxon>Gordonia</taxon>
    </lineage>
</organism>
<evidence type="ECO:0000313" key="4">
    <source>
        <dbReference type="EMBL" id="PKZ66015.1"/>
    </source>
</evidence>
<dbReference type="InterPro" id="IPR042099">
    <property type="entry name" value="ANL_N_sf"/>
</dbReference>
<dbReference type="SUPFAM" id="SSF52777">
    <property type="entry name" value="CoA-dependent acyltransferases"/>
    <property type="match status" value="4"/>
</dbReference>
<evidence type="ECO:0000313" key="5">
    <source>
        <dbReference type="Proteomes" id="UP000234662"/>
    </source>
</evidence>
<dbReference type="PANTHER" id="PTHR45527">
    <property type="entry name" value="NONRIBOSOMAL PEPTIDE SYNTHETASE"/>
    <property type="match status" value="1"/>
</dbReference>
<evidence type="ECO:0000259" key="3">
    <source>
        <dbReference type="PROSITE" id="PS50075"/>
    </source>
</evidence>
<dbReference type="Gene3D" id="3.30.300.30">
    <property type="match status" value="1"/>
</dbReference>
<dbReference type="GO" id="GO:0044550">
    <property type="term" value="P:secondary metabolite biosynthetic process"/>
    <property type="evidence" value="ECO:0007669"/>
    <property type="project" value="TreeGrafter"/>
</dbReference>
<dbReference type="PROSITE" id="PS00455">
    <property type="entry name" value="AMP_BINDING"/>
    <property type="match status" value="1"/>
</dbReference>
<dbReference type="GO" id="GO:0008610">
    <property type="term" value="P:lipid biosynthetic process"/>
    <property type="evidence" value="ECO:0007669"/>
    <property type="project" value="UniProtKB-ARBA"/>
</dbReference>
<dbReference type="PROSITE" id="PS50075">
    <property type="entry name" value="CARRIER"/>
    <property type="match status" value="1"/>
</dbReference>